<proteinExistence type="predicted"/>
<dbReference type="AlphaFoldDB" id="A0A7Z0SDG4"/>
<accession>A0A7Z0SDG4</accession>
<comment type="caution">
    <text evidence="1">The sequence shown here is derived from an EMBL/GenBank/DDBJ whole genome shotgun (WGS) entry which is preliminary data.</text>
</comment>
<dbReference type="Proteomes" id="UP000537890">
    <property type="component" value="Unassembled WGS sequence"/>
</dbReference>
<organism evidence="1 2">
    <name type="scientific">Candidatus Methanofishera endochildressiae</name>
    <dbReference type="NCBI Taxonomy" id="2738884"/>
    <lineage>
        <taxon>Bacteria</taxon>
        <taxon>Pseudomonadati</taxon>
        <taxon>Pseudomonadota</taxon>
        <taxon>Gammaproteobacteria</taxon>
        <taxon>Candidatus Methanofishera</taxon>
    </lineage>
</organism>
<sequence>MKKIIIISFSALILIACSEQQQYKETVLEQITNDPDIQSYHLDPQSIADCIVDLSSKKMAGIVPFDPMRKVAYKGYAKMIAVKKSEKPEEVLAELRESFGSAQGLADAHRNYSKSYLECISTVTNRELDEEDEEEVIEVTEK</sequence>
<evidence type="ECO:0008006" key="3">
    <source>
        <dbReference type="Google" id="ProtNLM"/>
    </source>
</evidence>
<dbReference type="EMBL" id="JACCHS010000026">
    <property type="protein sequence ID" value="NYT46672.1"/>
    <property type="molecule type" value="Genomic_DNA"/>
</dbReference>
<dbReference type="PROSITE" id="PS51257">
    <property type="entry name" value="PROKAR_LIPOPROTEIN"/>
    <property type="match status" value="1"/>
</dbReference>
<gene>
    <name evidence="1" type="ORF">H0A75_02410</name>
</gene>
<evidence type="ECO:0000313" key="1">
    <source>
        <dbReference type="EMBL" id="NYT46672.1"/>
    </source>
</evidence>
<name>A0A7Z0SDG4_9GAMM</name>
<protein>
    <recommendedName>
        <fullName evidence="3">Lipoprotein</fullName>
    </recommendedName>
</protein>
<evidence type="ECO:0000313" key="2">
    <source>
        <dbReference type="Proteomes" id="UP000537890"/>
    </source>
</evidence>
<reference evidence="1 2" key="1">
    <citation type="submission" date="2020-05" db="EMBL/GenBank/DDBJ databases">
        <title>Horizontal transmission and recombination maintain forever young bacterial symbiont genomes.</title>
        <authorList>
            <person name="Russell S.L."/>
            <person name="Pepper-Tunick E."/>
            <person name="Svedberg J."/>
            <person name="Byrne A."/>
            <person name="Ruelas Castillo J."/>
            <person name="Vollmers C."/>
            <person name="Beinart R.A."/>
            <person name="Corbett-Detig R."/>
        </authorList>
    </citation>
    <scope>NUCLEOTIDE SEQUENCE [LARGE SCALE GENOMIC DNA]</scope>
    <source>
        <strain evidence="1">4727-3</strain>
    </source>
</reference>